<sequence>MVLTFQMHKACKPFRNGIWLKICKEYWNTRQDILNFKVLEILHCTFLRVLEATQLKYTTLALKAKLLS</sequence>
<proteinExistence type="evidence at transcript level"/>
<dbReference type="AlphaFoldDB" id="I3SMQ9"/>
<dbReference type="EMBL" id="BT141757">
    <property type="protein sequence ID" value="AFK41551.1"/>
    <property type="molecule type" value="mRNA"/>
</dbReference>
<name>I3SMQ9_LOTJA</name>
<reference evidence="1" key="1">
    <citation type="submission" date="2012-05" db="EMBL/GenBank/DDBJ databases">
        <authorList>
            <person name="Krishnakumar V."/>
            <person name="Cheung F."/>
            <person name="Xiao Y."/>
            <person name="Chan A."/>
            <person name="Moskal W.A."/>
            <person name="Town C.D."/>
        </authorList>
    </citation>
    <scope>NUCLEOTIDE SEQUENCE</scope>
</reference>
<organism evidence="1">
    <name type="scientific">Lotus japonicus</name>
    <name type="common">Lotus corniculatus var. japonicus</name>
    <dbReference type="NCBI Taxonomy" id="34305"/>
    <lineage>
        <taxon>Eukaryota</taxon>
        <taxon>Viridiplantae</taxon>
        <taxon>Streptophyta</taxon>
        <taxon>Embryophyta</taxon>
        <taxon>Tracheophyta</taxon>
        <taxon>Spermatophyta</taxon>
        <taxon>Magnoliopsida</taxon>
        <taxon>eudicotyledons</taxon>
        <taxon>Gunneridae</taxon>
        <taxon>Pentapetalae</taxon>
        <taxon>rosids</taxon>
        <taxon>fabids</taxon>
        <taxon>Fabales</taxon>
        <taxon>Fabaceae</taxon>
        <taxon>Papilionoideae</taxon>
        <taxon>50 kb inversion clade</taxon>
        <taxon>NPAAA clade</taxon>
        <taxon>Hologalegina</taxon>
        <taxon>robinioid clade</taxon>
        <taxon>Loteae</taxon>
        <taxon>Lotus</taxon>
    </lineage>
</organism>
<evidence type="ECO:0000313" key="1">
    <source>
        <dbReference type="EMBL" id="AFK41551.1"/>
    </source>
</evidence>
<accession>I3SMQ9</accession>
<protein>
    <submittedName>
        <fullName evidence="1">Uncharacterized protein</fullName>
    </submittedName>
</protein>